<dbReference type="Pfam" id="PF02127">
    <property type="entry name" value="Peptidase_M18"/>
    <property type="match status" value="1"/>
</dbReference>
<reference evidence="1" key="2">
    <citation type="submission" date="2021-04" db="EMBL/GenBank/DDBJ databases">
        <authorList>
            <person name="Gilroy R."/>
        </authorList>
    </citation>
    <scope>NUCLEOTIDE SEQUENCE</scope>
    <source>
        <strain evidence="1">ChiGjej1B1-98</strain>
    </source>
</reference>
<protein>
    <submittedName>
        <fullName evidence="1">M18 family aminopeptidase</fullName>
    </submittedName>
</protein>
<dbReference type="Gene3D" id="3.40.630.10">
    <property type="entry name" value="Zn peptidases"/>
    <property type="match status" value="1"/>
</dbReference>
<evidence type="ECO:0000313" key="2">
    <source>
        <dbReference type="Proteomes" id="UP000824005"/>
    </source>
</evidence>
<sequence>MPTRLDAVQHAQDFIDFVAAAPSSYHAAAEGARRLAFAGWLQQDERDAWDASPGGHFIVRGGALIAWWIPEELAEDSAFRIV</sequence>
<keyword evidence="1" id="KW-0645">Protease</keyword>
<dbReference type="GO" id="GO:0004177">
    <property type="term" value="F:aminopeptidase activity"/>
    <property type="evidence" value="ECO:0007669"/>
    <property type="project" value="UniProtKB-KW"/>
</dbReference>
<gene>
    <name evidence="1" type="ORF">H9830_08195</name>
</gene>
<dbReference type="AlphaFoldDB" id="A0A9D1YUU3"/>
<dbReference type="Proteomes" id="UP000824005">
    <property type="component" value="Unassembled WGS sequence"/>
</dbReference>
<name>A0A9D1YUU3_9MICO</name>
<proteinExistence type="predicted"/>
<keyword evidence="1" id="KW-0378">Hydrolase</keyword>
<organism evidence="1 2">
    <name type="scientific">Candidatus Agrococcus pullicola</name>
    <dbReference type="NCBI Taxonomy" id="2838429"/>
    <lineage>
        <taxon>Bacteria</taxon>
        <taxon>Bacillati</taxon>
        <taxon>Actinomycetota</taxon>
        <taxon>Actinomycetes</taxon>
        <taxon>Micrococcales</taxon>
        <taxon>Microbacteriaceae</taxon>
        <taxon>Agrococcus</taxon>
    </lineage>
</organism>
<dbReference type="EMBL" id="DXDC01000243">
    <property type="protein sequence ID" value="HIY66239.1"/>
    <property type="molecule type" value="Genomic_DNA"/>
</dbReference>
<dbReference type="InterPro" id="IPR001948">
    <property type="entry name" value="Peptidase_M18"/>
</dbReference>
<comment type="caution">
    <text evidence="1">The sequence shown here is derived from an EMBL/GenBank/DDBJ whole genome shotgun (WGS) entry which is preliminary data.</text>
</comment>
<dbReference type="GO" id="GO:0008270">
    <property type="term" value="F:zinc ion binding"/>
    <property type="evidence" value="ECO:0007669"/>
    <property type="project" value="InterPro"/>
</dbReference>
<reference evidence="1" key="1">
    <citation type="journal article" date="2021" name="PeerJ">
        <title>Extensive microbial diversity within the chicken gut microbiome revealed by metagenomics and culture.</title>
        <authorList>
            <person name="Gilroy R."/>
            <person name="Ravi A."/>
            <person name="Getino M."/>
            <person name="Pursley I."/>
            <person name="Horton D.L."/>
            <person name="Alikhan N.F."/>
            <person name="Baker D."/>
            <person name="Gharbi K."/>
            <person name="Hall N."/>
            <person name="Watson M."/>
            <person name="Adriaenssens E.M."/>
            <person name="Foster-Nyarko E."/>
            <person name="Jarju S."/>
            <person name="Secka A."/>
            <person name="Antonio M."/>
            <person name="Oren A."/>
            <person name="Chaudhuri R.R."/>
            <person name="La Ragione R."/>
            <person name="Hildebrand F."/>
            <person name="Pallen M.J."/>
        </authorList>
    </citation>
    <scope>NUCLEOTIDE SEQUENCE</scope>
    <source>
        <strain evidence="1">ChiGjej1B1-98</strain>
    </source>
</reference>
<evidence type="ECO:0000313" key="1">
    <source>
        <dbReference type="EMBL" id="HIY66239.1"/>
    </source>
</evidence>
<feature type="non-terminal residue" evidence="1">
    <location>
        <position position="82"/>
    </location>
</feature>
<dbReference type="SUPFAM" id="SSF53187">
    <property type="entry name" value="Zn-dependent exopeptidases"/>
    <property type="match status" value="1"/>
</dbReference>
<dbReference type="GO" id="GO:0006508">
    <property type="term" value="P:proteolysis"/>
    <property type="evidence" value="ECO:0007669"/>
    <property type="project" value="InterPro"/>
</dbReference>
<accession>A0A9D1YUU3</accession>
<keyword evidence="1" id="KW-0031">Aminopeptidase</keyword>